<dbReference type="InterPro" id="IPR050836">
    <property type="entry name" value="SDS22/Internalin_LRR"/>
</dbReference>
<dbReference type="EMBL" id="MPUH01000090">
    <property type="protein sequence ID" value="OMJ91053.1"/>
    <property type="molecule type" value="Genomic_DNA"/>
</dbReference>
<reference evidence="4 5" key="1">
    <citation type="submission" date="2016-11" db="EMBL/GenBank/DDBJ databases">
        <title>The macronuclear genome of Stentor coeruleus: a giant cell with tiny introns.</title>
        <authorList>
            <person name="Slabodnick M."/>
            <person name="Ruby J.G."/>
            <person name="Reiff S.B."/>
            <person name="Swart E.C."/>
            <person name="Gosai S."/>
            <person name="Prabakaran S."/>
            <person name="Witkowska E."/>
            <person name="Larue G.E."/>
            <person name="Fisher S."/>
            <person name="Freeman R.M."/>
            <person name="Gunawardena J."/>
            <person name="Chu W."/>
            <person name="Stover N.A."/>
            <person name="Gregory B.D."/>
            <person name="Nowacki M."/>
            <person name="Derisi J."/>
            <person name="Roy S.W."/>
            <person name="Marshall W.F."/>
            <person name="Sood P."/>
        </authorList>
    </citation>
    <scope>NUCLEOTIDE SEQUENCE [LARGE SCALE GENOMIC DNA]</scope>
    <source>
        <strain evidence="4">WM001</strain>
    </source>
</reference>
<keyword evidence="3" id="KW-0175">Coiled coil</keyword>
<gene>
    <name evidence="4" type="ORF">SteCoe_6523</name>
</gene>
<dbReference type="SUPFAM" id="SSF52058">
    <property type="entry name" value="L domain-like"/>
    <property type="match status" value="1"/>
</dbReference>
<dbReference type="Pfam" id="PF14580">
    <property type="entry name" value="LRR_9"/>
    <property type="match status" value="1"/>
</dbReference>
<keyword evidence="1" id="KW-0433">Leucine-rich repeat</keyword>
<keyword evidence="2" id="KW-0677">Repeat</keyword>
<accession>A0A1R2CPY9</accession>
<feature type="coiled-coil region" evidence="3">
    <location>
        <begin position="285"/>
        <end position="312"/>
    </location>
</feature>
<dbReference type="InterPro" id="IPR032675">
    <property type="entry name" value="LRR_dom_sf"/>
</dbReference>
<name>A0A1R2CPY9_9CILI</name>
<evidence type="ECO:0000313" key="4">
    <source>
        <dbReference type="EMBL" id="OMJ91053.1"/>
    </source>
</evidence>
<dbReference type="PANTHER" id="PTHR46652:SF8">
    <property type="entry name" value="LEUCINE RICH REPEAT CONTAINING 23"/>
    <property type="match status" value="1"/>
</dbReference>
<protein>
    <recommendedName>
        <fullName evidence="6">U2A'/phosphoprotein 32 family A C-terminal domain-containing protein</fullName>
    </recommendedName>
</protein>
<evidence type="ECO:0000256" key="1">
    <source>
        <dbReference type="ARBA" id="ARBA00022614"/>
    </source>
</evidence>
<organism evidence="4 5">
    <name type="scientific">Stentor coeruleus</name>
    <dbReference type="NCBI Taxonomy" id="5963"/>
    <lineage>
        <taxon>Eukaryota</taxon>
        <taxon>Sar</taxon>
        <taxon>Alveolata</taxon>
        <taxon>Ciliophora</taxon>
        <taxon>Postciliodesmatophora</taxon>
        <taxon>Heterotrichea</taxon>
        <taxon>Heterotrichida</taxon>
        <taxon>Stentoridae</taxon>
        <taxon>Stentor</taxon>
    </lineage>
</organism>
<evidence type="ECO:0000256" key="3">
    <source>
        <dbReference type="SAM" id="Coils"/>
    </source>
</evidence>
<evidence type="ECO:0008006" key="6">
    <source>
        <dbReference type="Google" id="ProtNLM"/>
    </source>
</evidence>
<sequence length="316" mass="36572">MSESEEETSKNMTGNMIKRYLSEFSRNAEGTGYAYLKLDLENRELENISEELSPYQQLKYLYFSGNRFSNIIVLSRLPNILRLELAGNRISSLEFFNNEETFINLQYLDLSKNMIRNLTAIKVPKLLFLSLSQNEIINTDQFQGHPNLKKFELRGNKIANISGMKGMPKLEELYLSENNISFIDALEELPSLKRLHLRKNNISVIEEDKTPELPELNYLNLRENLLKDVNKLVSLKKYLKLEKVVLAENPCWASNELIKEILIFMPKLQGINKQSISDVDREAAYNLASERFQVAEAARKEAERKAQEALDKEVKD</sequence>
<dbReference type="SMART" id="SM00369">
    <property type="entry name" value="LRR_TYP"/>
    <property type="match status" value="5"/>
</dbReference>
<proteinExistence type="predicted"/>
<dbReference type="PANTHER" id="PTHR46652">
    <property type="entry name" value="LEUCINE-RICH REPEAT AND IQ DOMAIN-CONTAINING PROTEIN 1-RELATED"/>
    <property type="match status" value="1"/>
</dbReference>
<dbReference type="Gene3D" id="3.80.10.10">
    <property type="entry name" value="Ribonuclease Inhibitor"/>
    <property type="match status" value="2"/>
</dbReference>
<dbReference type="InterPro" id="IPR003591">
    <property type="entry name" value="Leu-rich_rpt_typical-subtyp"/>
</dbReference>
<comment type="caution">
    <text evidence="4">The sequence shown here is derived from an EMBL/GenBank/DDBJ whole genome shotgun (WGS) entry which is preliminary data.</text>
</comment>
<dbReference type="InterPro" id="IPR001611">
    <property type="entry name" value="Leu-rich_rpt"/>
</dbReference>
<dbReference type="AlphaFoldDB" id="A0A1R2CPY9"/>
<evidence type="ECO:0000313" key="5">
    <source>
        <dbReference type="Proteomes" id="UP000187209"/>
    </source>
</evidence>
<dbReference type="PROSITE" id="PS51450">
    <property type="entry name" value="LRR"/>
    <property type="match status" value="4"/>
</dbReference>
<dbReference type="Proteomes" id="UP000187209">
    <property type="component" value="Unassembled WGS sequence"/>
</dbReference>
<keyword evidence="5" id="KW-1185">Reference proteome</keyword>
<dbReference type="SMART" id="SM00365">
    <property type="entry name" value="LRR_SD22"/>
    <property type="match status" value="6"/>
</dbReference>
<evidence type="ECO:0000256" key="2">
    <source>
        <dbReference type="ARBA" id="ARBA00022737"/>
    </source>
</evidence>
<dbReference type="OrthoDB" id="271226at2759"/>